<evidence type="ECO:0000256" key="8">
    <source>
        <dbReference type="ARBA" id="ARBA00023012"/>
    </source>
</evidence>
<reference evidence="11 12" key="1">
    <citation type="submission" date="2017-07" db="EMBL/GenBank/DDBJ databases">
        <title>Leptospira spp. isolated from tropical soils.</title>
        <authorList>
            <person name="Thibeaux R."/>
            <person name="Iraola G."/>
            <person name="Ferres I."/>
            <person name="Bierque E."/>
            <person name="Girault D."/>
            <person name="Soupe-Gilbert M.-E."/>
            <person name="Picardeau M."/>
            <person name="Goarant C."/>
        </authorList>
    </citation>
    <scope>NUCLEOTIDE SEQUENCE [LARGE SCALE GENOMIC DNA]</scope>
    <source>
        <strain evidence="11 12">FH2-C-A2</strain>
    </source>
</reference>
<dbReference type="AlphaFoldDB" id="A0A2M9Z7A6"/>
<dbReference type="PANTHER" id="PTHR24421">
    <property type="entry name" value="NITRATE/NITRITE SENSOR PROTEIN NARX-RELATED"/>
    <property type="match status" value="1"/>
</dbReference>
<dbReference type="CDD" id="cd16917">
    <property type="entry name" value="HATPase_UhpB-NarQ-NarX-like"/>
    <property type="match status" value="1"/>
</dbReference>
<protein>
    <recommendedName>
        <fullName evidence="2">histidine kinase</fullName>
        <ecNumber evidence="2">2.7.13.3</ecNumber>
    </recommendedName>
</protein>
<keyword evidence="9" id="KW-0175">Coiled coil</keyword>
<gene>
    <name evidence="11" type="ORF">CH371_19460</name>
</gene>
<dbReference type="SUPFAM" id="SSF55874">
    <property type="entry name" value="ATPase domain of HSP90 chaperone/DNA topoisomerase II/histidine kinase"/>
    <property type="match status" value="1"/>
</dbReference>
<dbReference type="SMART" id="SM00387">
    <property type="entry name" value="HATPase_c"/>
    <property type="match status" value="1"/>
</dbReference>
<dbReference type="Proteomes" id="UP000231912">
    <property type="component" value="Unassembled WGS sequence"/>
</dbReference>
<dbReference type="EMBL" id="NPDT01000011">
    <property type="protein sequence ID" value="PJZ64288.1"/>
    <property type="molecule type" value="Genomic_DNA"/>
</dbReference>
<dbReference type="InterPro" id="IPR011712">
    <property type="entry name" value="Sig_transdc_His_kin_sub3_dim/P"/>
</dbReference>
<dbReference type="InterPro" id="IPR003018">
    <property type="entry name" value="GAF"/>
</dbReference>
<feature type="coiled-coil region" evidence="9">
    <location>
        <begin position="191"/>
        <end position="225"/>
    </location>
</feature>
<dbReference type="RefSeq" id="WP_100760343.1">
    <property type="nucleotide sequence ID" value="NZ_NPDT01000011.1"/>
</dbReference>
<dbReference type="PROSITE" id="PS50109">
    <property type="entry name" value="HIS_KIN"/>
    <property type="match status" value="1"/>
</dbReference>
<dbReference type="GO" id="GO:0016020">
    <property type="term" value="C:membrane"/>
    <property type="evidence" value="ECO:0007669"/>
    <property type="project" value="InterPro"/>
</dbReference>
<dbReference type="InterPro" id="IPR036890">
    <property type="entry name" value="HATPase_C_sf"/>
</dbReference>
<dbReference type="EC" id="2.7.13.3" evidence="2"/>
<evidence type="ECO:0000256" key="6">
    <source>
        <dbReference type="ARBA" id="ARBA00022777"/>
    </source>
</evidence>
<name>A0A2M9Z7A6_9LEPT</name>
<dbReference type="Gene3D" id="3.30.565.10">
    <property type="entry name" value="Histidine kinase-like ATPase, C-terminal domain"/>
    <property type="match status" value="1"/>
</dbReference>
<dbReference type="GO" id="GO:0046983">
    <property type="term" value="F:protein dimerization activity"/>
    <property type="evidence" value="ECO:0007669"/>
    <property type="project" value="InterPro"/>
</dbReference>
<dbReference type="PANTHER" id="PTHR24421:SF10">
    <property type="entry name" value="NITRATE_NITRITE SENSOR PROTEIN NARQ"/>
    <property type="match status" value="1"/>
</dbReference>
<keyword evidence="3" id="KW-0597">Phosphoprotein</keyword>
<evidence type="ECO:0000256" key="4">
    <source>
        <dbReference type="ARBA" id="ARBA00022679"/>
    </source>
</evidence>
<dbReference type="Pfam" id="PF13185">
    <property type="entry name" value="GAF_2"/>
    <property type="match status" value="1"/>
</dbReference>
<accession>A0A2M9Z7A6</accession>
<dbReference type="InterPro" id="IPR003594">
    <property type="entry name" value="HATPase_dom"/>
</dbReference>
<evidence type="ECO:0000313" key="12">
    <source>
        <dbReference type="Proteomes" id="UP000231912"/>
    </source>
</evidence>
<keyword evidence="7" id="KW-0067">ATP-binding</keyword>
<dbReference type="GO" id="GO:0005524">
    <property type="term" value="F:ATP binding"/>
    <property type="evidence" value="ECO:0007669"/>
    <property type="project" value="UniProtKB-KW"/>
</dbReference>
<dbReference type="Gene3D" id="3.30.450.40">
    <property type="match status" value="1"/>
</dbReference>
<dbReference type="InterPro" id="IPR029016">
    <property type="entry name" value="GAF-like_dom_sf"/>
</dbReference>
<keyword evidence="6" id="KW-0418">Kinase</keyword>
<dbReference type="InterPro" id="IPR005467">
    <property type="entry name" value="His_kinase_dom"/>
</dbReference>
<evidence type="ECO:0000256" key="9">
    <source>
        <dbReference type="SAM" id="Coils"/>
    </source>
</evidence>
<dbReference type="Pfam" id="PF02518">
    <property type="entry name" value="HATPase_c"/>
    <property type="match status" value="1"/>
</dbReference>
<keyword evidence="8" id="KW-0902">Two-component regulatory system</keyword>
<proteinExistence type="predicted"/>
<feature type="coiled-coil region" evidence="9">
    <location>
        <begin position="34"/>
        <end position="61"/>
    </location>
</feature>
<organism evidence="11 12">
    <name type="scientific">Leptospira wolffii</name>
    <dbReference type="NCBI Taxonomy" id="409998"/>
    <lineage>
        <taxon>Bacteria</taxon>
        <taxon>Pseudomonadati</taxon>
        <taxon>Spirochaetota</taxon>
        <taxon>Spirochaetia</taxon>
        <taxon>Leptospirales</taxon>
        <taxon>Leptospiraceae</taxon>
        <taxon>Leptospira</taxon>
    </lineage>
</organism>
<keyword evidence="4" id="KW-0808">Transferase</keyword>
<feature type="domain" description="Histidine kinase" evidence="10">
    <location>
        <begin position="332"/>
        <end position="421"/>
    </location>
</feature>
<evidence type="ECO:0000313" key="11">
    <source>
        <dbReference type="EMBL" id="PJZ64288.1"/>
    </source>
</evidence>
<dbReference type="Gene3D" id="1.20.5.1930">
    <property type="match status" value="1"/>
</dbReference>
<evidence type="ECO:0000259" key="10">
    <source>
        <dbReference type="PROSITE" id="PS50109"/>
    </source>
</evidence>
<evidence type="ECO:0000256" key="3">
    <source>
        <dbReference type="ARBA" id="ARBA00022553"/>
    </source>
</evidence>
<evidence type="ECO:0000256" key="2">
    <source>
        <dbReference type="ARBA" id="ARBA00012438"/>
    </source>
</evidence>
<evidence type="ECO:0000256" key="5">
    <source>
        <dbReference type="ARBA" id="ARBA00022741"/>
    </source>
</evidence>
<comment type="caution">
    <text evidence="11">The sequence shown here is derived from an EMBL/GenBank/DDBJ whole genome shotgun (WGS) entry which is preliminary data.</text>
</comment>
<comment type="catalytic activity">
    <reaction evidence="1">
        <text>ATP + protein L-histidine = ADP + protein N-phospho-L-histidine.</text>
        <dbReference type="EC" id="2.7.13.3"/>
    </reaction>
</comment>
<dbReference type="Pfam" id="PF07730">
    <property type="entry name" value="HisKA_3"/>
    <property type="match status" value="1"/>
</dbReference>
<evidence type="ECO:0000256" key="1">
    <source>
        <dbReference type="ARBA" id="ARBA00000085"/>
    </source>
</evidence>
<dbReference type="GO" id="GO:0000155">
    <property type="term" value="F:phosphorelay sensor kinase activity"/>
    <property type="evidence" value="ECO:0007669"/>
    <property type="project" value="InterPro"/>
</dbReference>
<evidence type="ECO:0000256" key="7">
    <source>
        <dbReference type="ARBA" id="ARBA00022840"/>
    </source>
</evidence>
<keyword evidence="5" id="KW-0547">Nucleotide-binding</keyword>
<dbReference type="SUPFAM" id="SSF55781">
    <property type="entry name" value="GAF domain-like"/>
    <property type="match status" value="1"/>
</dbReference>
<sequence>MHTFAQELYPIKDRNRRRSDIESETEELLRKISLLNLLQQIATAANEADNTENLLRFALDRICAVAKWDLGRVYLWSDSNNRLEGTPIWFVSEKENFKSLRAELERGEIPKEWNPALRVVEEGTAIRLTDIPLNLHKNEWKGICSAYATPIWVKERLVGVLEFFSDAPDSDASLLEALSYIGSQISRVFERKISEENLKNSREELRSLSARLQKAREEERLLVAREIHDELGQLLTVLKIDLTLLRQNRNLIPSTHTLLLEELNEMSRLTDTAIQAVQRIATELRPLILDDLGLLEGIEWHAKDFQKRTGILCKVSLRTQSLFPDRDTSIALFRIFQETLTNVARHSKAETVSIRIGEGDSYYFMSIRDNGIGIRREELSDSRSLGLIGIRERVIELGGKARIIGREGKGTLVLVKIPRNSKENVSK</sequence>
<dbReference type="InterPro" id="IPR050482">
    <property type="entry name" value="Sensor_HK_TwoCompSys"/>
</dbReference>